<organism evidence="1 2">
    <name type="scientific">Acidisarcina polymorpha</name>
    <dbReference type="NCBI Taxonomy" id="2211140"/>
    <lineage>
        <taxon>Bacteria</taxon>
        <taxon>Pseudomonadati</taxon>
        <taxon>Acidobacteriota</taxon>
        <taxon>Terriglobia</taxon>
        <taxon>Terriglobales</taxon>
        <taxon>Acidobacteriaceae</taxon>
        <taxon>Acidisarcina</taxon>
    </lineage>
</organism>
<protein>
    <submittedName>
        <fullName evidence="1">Uncharacterized protein</fullName>
    </submittedName>
</protein>
<dbReference type="KEGG" id="abas:ACPOL_6729"/>
<sequence>MKWQSGDGDVPLELTVCMSGSEILAASAVLPVYVGSDGVME</sequence>
<keyword evidence="2" id="KW-1185">Reference proteome</keyword>
<gene>
    <name evidence="1" type="ORF">ACPOL_6729</name>
</gene>
<evidence type="ECO:0000313" key="1">
    <source>
        <dbReference type="EMBL" id="AXC15941.1"/>
    </source>
</evidence>
<accession>A0A2Z5G9V7</accession>
<dbReference type="EMBL" id="CP030841">
    <property type="protein sequence ID" value="AXC15941.1"/>
    <property type="molecule type" value="Genomic_DNA"/>
</dbReference>
<dbReference type="Proteomes" id="UP000253606">
    <property type="component" value="Plasmid pACPOL1"/>
</dbReference>
<keyword evidence="1" id="KW-0614">Plasmid</keyword>
<dbReference type="AlphaFoldDB" id="A0A2Z5G9V7"/>
<proteinExistence type="predicted"/>
<reference evidence="1 2" key="1">
    <citation type="journal article" date="2018" name="Front. Microbiol.">
        <title>Hydrolytic Capabilities as a Key to Environmental Success: Chitinolytic and Cellulolytic Acidobacteria From Acidic Sub-arctic Soils and Boreal Peatlands.</title>
        <authorList>
            <person name="Belova S.E."/>
            <person name="Ravin N.V."/>
            <person name="Pankratov T.A."/>
            <person name="Rakitin A.L."/>
            <person name="Ivanova A.A."/>
            <person name="Beletsky A.V."/>
            <person name="Mardanov A.V."/>
            <person name="Sinninghe Damste J.S."/>
            <person name="Dedysh S.N."/>
        </authorList>
    </citation>
    <scope>NUCLEOTIDE SEQUENCE [LARGE SCALE GENOMIC DNA]</scope>
    <source>
        <strain evidence="1 2">SBC82</strain>
        <plasmid evidence="2">pacpol1</plasmid>
    </source>
</reference>
<geneLocation type="plasmid" evidence="2">
    <name>pacpol1</name>
</geneLocation>
<evidence type="ECO:0000313" key="2">
    <source>
        <dbReference type="Proteomes" id="UP000253606"/>
    </source>
</evidence>
<name>A0A2Z5G9V7_9BACT</name>